<reference evidence="5" key="1">
    <citation type="journal article" date="2021" name="PeerJ">
        <title>Extensive microbial diversity within the chicken gut microbiome revealed by metagenomics and culture.</title>
        <authorList>
            <person name="Gilroy R."/>
            <person name="Ravi A."/>
            <person name="Getino M."/>
            <person name="Pursley I."/>
            <person name="Horton D.L."/>
            <person name="Alikhan N.F."/>
            <person name="Baker D."/>
            <person name="Gharbi K."/>
            <person name="Hall N."/>
            <person name="Watson M."/>
            <person name="Adriaenssens E.M."/>
            <person name="Foster-Nyarko E."/>
            <person name="Jarju S."/>
            <person name="Secka A."/>
            <person name="Antonio M."/>
            <person name="Oren A."/>
            <person name="Chaudhuri R.R."/>
            <person name="La Ragione R."/>
            <person name="Hildebrand F."/>
            <person name="Pallen M.J."/>
        </authorList>
    </citation>
    <scope>NUCLEOTIDE SEQUENCE</scope>
    <source>
        <strain evidence="5">ChiHjej12B11-16260</strain>
    </source>
</reference>
<evidence type="ECO:0000256" key="2">
    <source>
        <dbReference type="ARBA" id="ARBA00022448"/>
    </source>
</evidence>
<comment type="caution">
    <text evidence="5">The sequence shown here is derived from an EMBL/GenBank/DDBJ whole genome shotgun (WGS) entry which is preliminary data.</text>
</comment>
<name>A0A9D1VQS4_9BACT</name>
<dbReference type="InterPro" id="IPR050492">
    <property type="entry name" value="Bact_metal-bind_prot9"/>
</dbReference>
<feature type="chain" id="PRO_5039125577" evidence="4">
    <location>
        <begin position="22"/>
        <end position="295"/>
    </location>
</feature>
<organism evidence="5 6">
    <name type="scientific">Candidatus Barnesiella excrementipullorum</name>
    <dbReference type="NCBI Taxonomy" id="2838479"/>
    <lineage>
        <taxon>Bacteria</taxon>
        <taxon>Pseudomonadati</taxon>
        <taxon>Bacteroidota</taxon>
        <taxon>Bacteroidia</taxon>
        <taxon>Bacteroidales</taxon>
        <taxon>Barnesiellaceae</taxon>
        <taxon>Barnesiella</taxon>
    </lineage>
</organism>
<dbReference type="Gene3D" id="3.40.50.1980">
    <property type="entry name" value="Nitrogenase molybdenum iron protein domain"/>
    <property type="match status" value="2"/>
</dbReference>
<protein>
    <submittedName>
        <fullName evidence="5">Zinc ABC transporter substrate-binding protein</fullName>
    </submittedName>
</protein>
<gene>
    <name evidence="5" type="ORF">H9982_01595</name>
</gene>
<dbReference type="EMBL" id="DXFB01000039">
    <property type="protein sequence ID" value="HIX44893.1"/>
    <property type="molecule type" value="Genomic_DNA"/>
</dbReference>
<keyword evidence="3 4" id="KW-0732">Signal</keyword>
<comment type="similarity">
    <text evidence="1">Belongs to the bacterial solute-binding protein 9 family.</text>
</comment>
<dbReference type="GO" id="GO:0046872">
    <property type="term" value="F:metal ion binding"/>
    <property type="evidence" value="ECO:0007669"/>
    <property type="project" value="InterPro"/>
</dbReference>
<evidence type="ECO:0000313" key="6">
    <source>
        <dbReference type="Proteomes" id="UP000824246"/>
    </source>
</evidence>
<evidence type="ECO:0000256" key="1">
    <source>
        <dbReference type="ARBA" id="ARBA00011028"/>
    </source>
</evidence>
<sequence length="295" mass="33047">MRNPLGYLLCLCCACVALVCATSCTWTTPKEKPIVTVTILPQKYFAESIAGDRFEINCIVPAGSNPEAYDPSPSHLVHLGKSIAYFRIGQIGFEVAWMDKLVQNNPTMKVYDNSSGVRMIAGVHAHHRDGKVHNTIDVDPHIWSSPKNAYIIARNMYEAFVELDPKGRDYYRDNYERLLDRISEVDSTVTEVLGRVPGKTFAIYHPTLTYLAEDYGVVQLSLENAGKESSALYLKQVIDEARESGVSTVFVQREFNAKQVETFAAETGARVTIINPLNYDWDKEIIRIAYAIAAE</sequence>
<dbReference type="PANTHER" id="PTHR42953">
    <property type="entry name" value="HIGH-AFFINITY ZINC UPTAKE SYSTEM PROTEIN ZNUA-RELATED"/>
    <property type="match status" value="1"/>
</dbReference>
<reference evidence="5" key="2">
    <citation type="submission" date="2021-04" db="EMBL/GenBank/DDBJ databases">
        <authorList>
            <person name="Gilroy R."/>
        </authorList>
    </citation>
    <scope>NUCLEOTIDE SEQUENCE</scope>
    <source>
        <strain evidence="5">ChiHjej12B11-16260</strain>
    </source>
</reference>
<dbReference type="Pfam" id="PF01297">
    <property type="entry name" value="ZnuA"/>
    <property type="match status" value="1"/>
</dbReference>
<evidence type="ECO:0000313" key="5">
    <source>
        <dbReference type="EMBL" id="HIX44893.1"/>
    </source>
</evidence>
<dbReference type="InterPro" id="IPR006127">
    <property type="entry name" value="ZnuA-like"/>
</dbReference>
<evidence type="ECO:0000256" key="4">
    <source>
        <dbReference type="SAM" id="SignalP"/>
    </source>
</evidence>
<evidence type="ECO:0000256" key="3">
    <source>
        <dbReference type="ARBA" id="ARBA00022729"/>
    </source>
</evidence>
<dbReference type="Proteomes" id="UP000824246">
    <property type="component" value="Unassembled WGS sequence"/>
</dbReference>
<dbReference type="SUPFAM" id="SSF53807">
    <property type="entry name" value="Helical backbone' metal receptor"/>
    <property type="match status" value="1"/>
</dbReference>
<keyword evidence="2" id="KW-0813">Transport</keyword>
<accession>A0A9D1VQS4</accession>
<dbReference type="PANTHER" id="PTHR42953:SF3">
    <property type="entry name" value="HIGH-AFFINITY ZINC UPTAKE SYSTEM PROTEIN ZNUA"/>
    <property type="match status" value="1"/>
</dbReference>
<dbReference type="AlphaFoldDB" id="A0A9D1VQS4"/>
<dbReference type="GO" id="GO:0007155">
    <property type="term" value="P:cell adhesion"/>
    <property type="evidence" value="ECO:0007669"/>
    <property type="project" value="InterPro"/>
</dbReference>
<feature type="signal peptide" evidence="4">
    <location>
        <begin position="1"/>
        <end position="21"/>
    </location>
</feature>
<dbReference type="InterPro" id="IPR006129">
    <property type="entry name" value="AdhesinB"/>
</dbReference>
<proteinExistence type="inferred from homology"/>
<dbReference type="PRINTS" id="PR00691">
    <property type="entry name" value="ADHESINB"/>
</dbReference>
<dbReference type="GO" id="GO:0030001">
    <property type="term" value="P:metal ion transport"/>
    <property type="evidence" value="ECO:0007669"/>
    <property type="project" value="InterPro"/>
</dbReference>